<keyword evidence="3" id="KW-1185">Reference proteome</keyword>
<evidence type="ECO:0000313" key="2">
    <source>
        <dbReference type="EMBL" id="EMP41620.1"/>
    </source>
</evidence>
<evidence type="ECO:0000256" key="1">
    <source>
        <dbReference type="SAM" id="MobiDB-lite"/>
    </source>
</evidence>
<sequence>MPGRKGTVAALVGTDDWAIKIRSVAQQEPRAKAAQSPLSHLKALIRRACSPSRSPHSPPAPNPLPQPGESSGMRTAGSTTKGLLPVTADAGSKNDKRKTLKDKKNCEVW</sequence>
<proteinExistence type="predicted"/>
<feature type="compositionally biased region" description="Polar residues" evidence="1">
    <location>
        <begin position="68"/>
        <end position="81"/>
    </location>
</feature>
<dbReference type="AlphaFoldDB" id="M7C0E6"/>
<reference evidence="3" key="1">
    <citation type="journal article" date="2013" name="Nat. Genet.">
        <title>The draft genomes of soft-shell turtle and green sea turtle yield insights into the development and evolution of the turtle-specific body plan.</title>
        <authorList>
            <person name="Wang Z."/>
            <person name="Pascual-Anaya J."/>
            <person name="Zadissa A."/>
            <person name="Li W."/>
            <person name="Niimura Y."/>
            <person name="Huang Z."/>
            <person name="Li C."/>
            <person name="White S."/>
            <person name="Xiong Z."/>
            <person name="Fang D."/>
            <person name="Wang B."/>
            <person name="Ming Y."/>
            <person name="Chen Y."/>
            <person name="Zheng Y."/>
            <person name="Kuraku S."/>
            <person name="Pignatelli M."/>
            <person name="Herrero J."/>
            <person name="Beal K."/>
            <person name="Nozawa M."/>
            <person name="Li Q."/>
            <person name="Wang J."/>
            <person name="Zhang H."/>
            <person name="Yu L."/>
            <person name="Shigenobu S."/>
            <person name="Wang J."/>
            <person name="Liu J."/>
            <person name="Flicek P."/>
            <person name="Searle S."/>
            <person name="Wang J."/>
            <person name="Kuratani S."/>
            <person name="Yin Y."/>
            <person name="Aken B."/>
            <person name="Zhang G."/>
            <person name="Irie N."/>
        </authorList>
    </citation>
    <scope>NUCLEOTIDE SEQUENCE [LARGE SCALE GENOMIC DNA]</scope>
</reference>
<organism evidence="2 3">
    <name type="scientific">Chelonia mydas</name>
    <name type="common">Green sea-turtle</name>
    <name type="synonym">Chelonia agassizi</name>
    <dbReference type="NCBI Taxonomy" id="8469"/>
    <lineage>
        <taxon>Eukaryota</taxon>
        <taxon>Metazoa</taxon>
        <taxon>Chordata</taxon>
        <taxon>Craniata</taxon>
        <taxon>Vertebrata</taxon>
        <taxon>Euteleostomi</taxon>
        <taxon>Archelosauria</taxon>
        <taxon>Testudinata</taxon>
        <taxon>Testudines</taxon>
        <taxon>Cryptodira</taxon>
        <taxon>Durocryptodira</taxon>
        <taxon>Americhelydia</taxon>
        <taxon>Chelonioidea</taxon>
        <taxon>Cheloniidae</taxon>
        <taxon>Chelonia</taxon>
    </lineage>
</organism>
<protein>
    <submittedName>
        <fullName evidence="2">Uncharacterized protein</fullName>
    </submittedName>
</protein>
<feature type="region of interest" description="Disordered" evidence="1">
    <location>
        <begin position="47"/>
        <end position="109"/>
    </location>
</feature>
<gene>
    <name evidence="2" type="ORF">UY3_01140</name>
</gene>
<name>M7C0E6_CHEMY</name>
<dbReference type="Proteomes" id="UP000031443">
    <property type="component" value="Unassembled WGS sequence"/>
</dbReference>
<feature type="compositionally biased region" description="Pro residues" evidence="1">
    <location>
        <begin position="56"/>
        <end position="66"/>
    </location>
</feature>
<accession>M7C0E6</accession>
<dbReference type="EMBL" id="KB487517">
    <property type="protein sequence ID" value="EMP41620.1"/>
    <property type="molecule type" value="Genomic_DNA"/>
</dbReference>
<evidence type="ECO:0000313" key="3">
    <source>
        <dbReference type="Proteomes" id="UP000031443"/>
    </source>
</evidence>